<comment type="function">
    <text evidence="12">Cell wall formation. Adds enolpyruvyl to UDP-N-acetylglucosamine.</text>
</comment>
<keyword evidence="9 12" id="KW-0961">Cell wall biogenesis/degradation</keyword>
<dbReference type="PANTHER" id="PTHR43783">
    <property type="entry name" value="UDP-N-ACETYLGLUCOSAMINE 1-CARBOXYVINYLTRANSFERASE"/>
    <property type="match status" value="1"/>
</dbReference>
<keyword evidence="15" id="KW-1185">Reference proteome</keyword>
<feature type="binding site" evidence="12">
    <location>
        <begin position="22"/>
        <end position="23"/>
    </location>
    <ligand>
        <name>phosphoenolpyruvate</name>
        <dbReference type="ChEBI" id="CHEBI:58702"/>
    </ligand>
</feature>
<dbReference type="GO" id="GO:0008760">
    <property type="term" value="F:UDP-N-acetylglucosamine 1-carboxyvinyltransferase activity"/>
    <property type="evidence" value="ECO:0007669"/>
    <property type="project" value="UniProtKB-UniRule"/>
</dbReference>
<dbReference type="Proteomes" id="UP000218831">
    <property type="component" value="Unassembled WGS sequence"/>
</dbReference>
<dbReference type="GO" id="GO:0008360">
    <property type="term" value="P:regulation of cell shape"/>
    <property type="evidence" value="ECO:0007669"/>
    <property type="project" value="UniProtKB-KW"/>
</dbReference>
<feature type="binding site" evidence="12">
    <location>
        <position position="308"/>
    </location>
    <ligand>
        <name>UDP-N-acetyl-alpha-D-glucosamine</name>
        <dbReference type="ChEBI" id="CHEBI:57705"/>
    </ligand>
</feature>
<dbReference type="InterPro" id="IPR005750">
    <property type="entry name" value="UDP_GlcNAc_COvinyl_MurA"/>
</dbReference>
<dbReference type="SUPFAM" id="SSF55205">
    <property type="entry name" value="EPT/RTPC-like"/>
    <property type="match status" value="1"/>
</dbReference>
<keyword evidence="12" id="KW-0670">Pyruvate</keyword>
<evidence type="ECO:0000256" key="3">
    <source>
        <dbReference type="ARBA" id="ARBA00022490"/>
    </source>
</evidence>
<evidence type="ECO:0000256" key="5">
    <source>
        <dbReference type="ARBA" id="ARBA00022679"/>
    </source>
</evidence>
<dbReference type="CDD" id="cd01555">
    <property type="entry name" value="UdpNAET"/>
    <property type="match status" value="1"/>
</dbReference>
<dbReference type="AlphaFoldDB" id="A0A2A2GG50"/>
<dbReference type="HAMAP" id="MF_00111">
    <property type="entry name" value="MurA"/>
    <property type="match status" value="1"/>
</dbReference>
<dbReference type="EC" id="2.5.1.7" evidence="12"/>
<sequence length="423" mass="45907">MDKFVIEGPTPLQGTIPISGSKNAALPLMAAAILGDSPTTITNIPKLRDIYTFNNVIRVTGCRVEFNEDEGILTIDPKNLNHYEAPYELVRKMRASFYMLGALLGKYGEAKVSLPGGCAWGPRPVDLHLDGMRAMGANIELEEGYVIANAPKELEGGTFTLEPSSVGATVNLVLAAVLRAKEFTIKNAAKEPDVVLLCEKLAEMGADIEGIGTRTLTIRKVDSLQGISARNASDRIETGTFMIAAAMHPQSNITLTNVDVDDLGHFPETFRKIGAEMNINGDSIHIKAPDHITPTSIKTKVYPGFPTDLQAQWATMMTQANGESKVTDTIYDDRFSYVPELVRLGADIDVKKNTAHISGKTKLKGASVMSTDLRASVSLVLAGMVAEGETDVLRIYHLDRGYEDLEEKLTNVGANITRAEQKE</sequence>
<feature type="binding site" evidence="12">
    <location>
        <position position="94"/>
    </location>
    <ligand>
        <name>UDP-N-acetyl-alpha-D-glucosamine</name>
        <dbReference type="ChEBI" id="CHEBI:57705"/>
    </ligand>
</feature>
<dbReference type="InterPro" id="IPR001986">
    <property type="entry name" value="Enolpyruvate_Tfrase_dom"/>
</dbReference>
<dbReference type="GO" id="GO:0071555">
    <property type="term" value="P:cell wall organization"/>
    <property type="evidence" value="ECO:0007669"/>
    <property type="project" value="UniProtKB-KW"/>
</dbReference>
<dbReference type="InterPro" id="IPR013792">
    <property type="entry name" value="RNA3'P_cycl/enolpyr_Trfase_a/b"/>
</dbReference>
<dbReference type="InterPro" id="IPR036968">
    <property type="entry name" value="Enolpyruvate_Tfrase_sf"/>
</dbReference>
<dbReference type="OrthoDB" id="9803760at2"/>
<dbReference type="EMBL" id="NSKE01000001">
    <property type="protein sequence ID" value="PAU95835.1"/>
    <property type="molecule type" value="Genomic_DNA"/>
</dbReference>
<comment type="pathway">
    <text evidence="2 12">Cell wall biogenesis; peptidoglycan biosynthesis.</text>
</comment>
<keyword evidence="8 12" id="KW-0131">Cell cycle</keyword>
<name>A0A2A2GG50_9BACT</name>
<feature type="domain" description="Enolpyruvate transferase" evidence="13">
    <location>
        <begin position="7"/>
        <end position="409"/>
    </location>
</feature>
<evidence type="ECO:0000259" key="13">
    <source>
        <dbReference type="Pfam" id="PF00275"/>
    </source>
</evidence>
<comment type="similarity">
    <text evidence="10 12">Belongs to the EPSP synthase family. MurA subfamily.</text>
</comment>
<keyword evidence="7 12" id="KW-0573">Peptidoglycan synthesis</keyword>
<evidence type="ECO:0000256" key="8">
    <source>
        <dbReference type="ARBA" id="ARBA00023306"/>
    </source>
</evidence>
<feature type="binding site" evidence="12">
    <location>
        <position position="330"/>
    </location>
    <ligand>
        <name>UDP-N-acetyl-alpha-D-glucosamine</name>
        <dbReference type="ChEBI" id="CHEBI:57705"/>
    </ligand>
</feature>
<evidence type="ECO:0000256" key="2">
    <source>
        <dbReference type="ARBA" id="ARBA00004752"/>
    </source>
</evidence>
<dbReference type="InterPro" id="IPR050068">
    <property type="entry name" value="MurA_subfamily"/>
</dbReference>
<evidence type="ECO:0000256" key="12">
    <source>
        <dbReference type="HAMAP-Rule" id="MF_00111"/>
    </source>
</evidence>
<dbReference type="GO" id="GO:0009252">
    <property type="term" value="P:peptidoglycan biosynthetic process"/>
    <property type="evidence" value="ECO:0007669"/>
    <property type="project" value="UniProtKB-UniRule"/>
</dbReference>
<dbReference type="GO" id="GO:0051301">
    <property type="term" value="P:cell division"/>
    <property type="evidence" value="ECO:0007669"/>
    <property type="project" value="UniProtKB-KW"/>
</dbReference>
<dbReference type="RefSeq" id="WP_095605079.1">
    <property type="nucleotide sequence ID" value="NZ_NSKE01000001.1"/>
</dbReference>
<evidence type="ECO:0000256" key="7">
    <source>
        <dbReference type="ARBA" id="ARBA00022984"/>
    </source>
</evidence>
<protein>
    <recommendedName>
        <fullName evidence="12">UDP-N-acetylglucosamine 1-carboxyvinyltransferase</fullName>
        <ecNumber evidence="12">2.5.1.7</ecNumber>
    </recommendedName>
    <alternativeName>
        <fullName evidence="12">Enoylpyruvate transferase</fullName>
    </alternativeName>
    <alternativeName>
        <fullName evidence="12">UDP-N-acetylglucosamine enolpyruvyl transferase</fullName>
        <shortName evidence="12">EPT</shortName>
    </alternativeName>
</protein>
<feature type="modified residue" description="2-(S-cysteinyl)pyruvic acid O-phosphothioketal" evidence="12">
    <location>
        <position position="118"/>
    </location>
</feature>
<proteinExistence type="inferred from homology"/>
<gene>
    <name evidence="12 14" type="primary">murA</name>
    <name evidence="14" type="ORF">CK503_01905</name>
</gene>
<keyword evidence="6 12" id="KW-0133">Cell shape</keyword>
<evidence type="ECO:0000313" key="15">
    <source>
        <dbReference type="Proteomes" id="UP000218831"/>
    </source>
</evidence>
<dbReference type="UniPathway" id="UPA00219"/>
<keyword evidence="3 12" id="KW-0963">Cytoplasm</keyword>
<evidence type="ECO:0000256" key="11">
    <source>
        <dbReference type="ARBA" id="ARBA00047527"/>
    </source>
</evidence>
<dbReference type="PANTHER" id="PTHR43783:SF1">
    <property type="entry name" value="UDP-N-ACETYLGLUCOSAMINE 1-CARBOXYVINYLTRANSFERASE"/>
    <property type="match status" value="1"/>
</dbReference>
<organism evidence="14 15">
    <name type="scientific">Fodinibius salipaludis</name>
    <dbReference type="NCBI Taxonomy" id="2032627"/>
    <lineage>
        <taxon>Bacteria</taxon>
        <taxon>Pseudomonadati</taxon>
        <taxon>Balneolota</taxon>
        <taxon>Balneolia</taxon>
        <taxon>Balneolales</taxon>
        <taxon>Balneolaceae</taxon>
        <taxon>Fodinibius</taxon>
    </lineage>
</organism>
<evidence type="ECO:0000313" key="14">
    <source>
        <dbReference type="EMBL" id="PAU95835.1"/>
    </source>
</evidence>
<dbReference type="NCBIfam" id="NF006873">
    <property type="entry name" value="PRK09369.1"/>
    <property type="match status" value="1"/>
</dbReference>
<dbReference type="GO" id="GO:0005737">
    <property type="term" value="C:cytoplasm"/>
    <property type="evidence" value="ECO:0007669"/>
    <property type="project" value="UniProtKB-SubCell"/>
</dbReference>
<dbReference type="NCBIfam" id="TIGR01072">
    <property type="entry name" value="murA"/>
    <property type="match status" value="1"/>
</dbReference>
<comment type="catalytic activity">
    <reaction evidence="11 12">
        <text>phosphoenolpyruvate + UDP-N-acetyl-alpha-D-glucosamine = UDP-N-acetyl-3-O-(1-carboxyvinyl)-alpha-D-glucosamine + phosphate</text>
        <dbReference type="Rhea" id="RHEA:18681"/>
        <dbReference type="ChEBI" id="CHEBI:43474"/>
        <dbReference type="ChEBI" id="CHEBI:57705"/>
        <dbReference type="ChEBI" id="CHEBI:58702"/>
        <dbReference type="ChEBI" id="CHEBI:68483"/>
        <dbReference type="EC" id="2.5.1.7"/>
    </reaction>
</comment>
<accession>A0A2A2GG50</accession>
<evidence type="ECO:0000256" key="9">
    <source>
        <dbReference type="ARBA" id="ARBA00023316"/>
    </source>
</evidence>
<evidence type="ECO:0000256" key="10">
    <source>
        <dbReference type="ARBA" id="ARBA00038367"/>
    </source>
</evidence>
<feature type="binding site" evidence="12">
    <location>
        <begin position="123"/>
        <end position="127"/>
    </location>
    <ligand>
        <name>UDP-N-acetyl-alpha-D-glucosamine</name>
        <dbReference type="ChEBI" id="CHEBI:57705"/>
    </ligand>
</feature>
<keyword evidence="4 12" id="KW-0132">Cell division</keyword>
<dbReference type="Gene3D" id="3.65.10.10">
    <property type="entry name" value="Enolpyruvate transferase domain"/>
    <property type="match status" value="2"/>
</dbReference>
<reference evidence="14 15" key="1">
    <citation type="submission" date="2017-08" db="EMBL/GenBank/DDBJ databases">
        <title>Aliifodinibius alkalisoli sp. nov., isolated from saline alkaline soil.</title>
        <authorList>
            <person name="Liu D."/>
            <person name="Zhang G."/>
        </authorList>
    </citation>
    <scope>NUCLEOTIDE SEQUENCE [LARGE SCALE GENOMIC DNA]</scope>
    <source>
        <strain evidence="14 15">WN023</strain>
    </source>
</reference>
<dbReference type="GO" id="GO:0019277">
    <property type="term" value="P:UDP-N-acetylgalactosamine biosynthetic process"/>
    <property type="evidence" value="ECO:0007669"/>
    <property type="project" value="InterPro"/>
</dbReference>
<evidence type="ECO:0000256" key="1">
    <source>
        <dbReference type="ARBA" id="ARBA00004496"/>
    </source>
</evidence>
<comment type="caution">
    <text evidence="14">The sequence shown here is derived from an EMBL/GenBank/DDBJ whole genome shotgun (WGS) entry which is preliminary data.</text>
</comment>
<comment type="subcellular location">
    <subcellularLocation>
        <location evidence="1 12">Cytoplasm</location>
    </subcellularLocation>
</comment>
<evidence type="ECO:0000256" key="6">
    <source>
        <dbReference type="ARBA" id="ARBA00022960"/>
    </source>
</evidence>
<dbReference type="Pfam" id="PF00275">
    <property type="entry name" value="EPSP_synthase"/>
    <property type="match status" value="1"/>
</dbReference>
<evidence type="ECO:0000256" key="4">
    <source>
        <dbReference type="ARBA" id="ARBA00022618"/>
    </source>
</evidence>
<keyword evidence="5 12" id="KW-0808">Transferase</keyword>
<comment type="caution">
    <text evidence="12">Lacks conserved residue(s) required for the propagation of feature annotation.</text>
</comment>
<feature type="active site" description="Proton donor" evidence="12">
    <location>
        <position position="118"/>
    </location>
</feature>